<gene>
    <name evidence="1" type="ORF">ABE541_20060</name>
</gene>
<dbReference type="Proteomes" id="UP001409291">
    <property type="component" value="Unassembled WGS sequence"/>
</dbReference>
<accession>A0ABV0BZ57</accession>
<dbReference type="SUPFAM" id="SSF51206">
    <property type="entry name" value="cAMP-binding domain-like"/>
    <property type="match status" value="1"/>
</dbReference>
<dbReference type="InterPro" id="IPR018490">
    <property type="entry name" value="cNMP-bd_dom_sf"/>
</dbReference>
<dbReference type="RefSeq" id="WP_346582393.1">
    <property type="nucleotide sequence ID" value="NZ_JBDJNQ010000010.1"/>
</dbReference>
<sequence length="180" mass="21254">MKKSKEEILASFLKDIHGEWISAIPELTDAFAEIRFVKGEYLTNNWGELYLIAEGIFGKYEKTCPVRYAISGESLMIPNHSHNYQFIALSDCSTYMTTRKQLYTINAKNPKLFPIYASLMDKQQQYLDYRAKLLSLPNPDKYDFVFDKYPDIRQYIKHKELAQFMGISEELLRRLIRERE</sequence>
<evidence type="ECO:0000313" key="1">
    <source>
        <dbReference type="EMBL" id="MEN5379573.1"/>
    </source>
</evidence>
<dbReference type="Gene3D" id="2.60.120.10">
    <property type="entry name" value="Jelly Rolls"/>
    <property type="match status" value="1"/>
</dbReference>
<evidence type="ECO:0000313" key="2">
    <source>
        <dbReference type="Proteomes" id="UP001409291"/>
    </source>
</evidence>
<proteinExistence type="predicted"/>
<organism evidence="1 2">
    <name type="scientific">Sphingobacterium kitahiroshimense</name>
    <dbReference type="NCBI Taxonomy" id="470446"/>
    <lineage>
        <taxon>Bacteria</taxon>
        <taxon>Pseudomonadati</taxon>
        <taxon>Bacteroidota</taxon>
        <taxon>Sphingobacteriia</taxon>
        <taxon>Sphingobacteriales</taxon>
        <taxon>Sphingobacteriaceae</taxon>
        <taxon>Sphingobacterium</taxon>
    </lineage>
</organism>
<name>A0ABV0BZ57_9SPHI</name>
<reference evidence="1 2" key="1">
    <citation type="submission" date="2024-04" db="EMBL/GenBank/DDBJ databases">
        <title>WGS of bacteria from Torrens River.</title>
        <authorList>
            <person name="Wyrsch E.R."/>
            <person name="Drigo B."/>
        </authorList>
    </citation>
    <scope>NUCLEOTIDE SEQUENCE [LARGE SCALE GENOMIC DNA]</scope>
    <source>
        <strain evidence="1 2">TWI391</strain>
    </source>
</reference>
<dbReference type="EMBL" id="JBDJNQ010000010">
    <property type="protein sequence ID" value="MEN5379573.1"/>
    <property type="molecule type" value="Genomic_DNA"/>
</dbReference>
<comment type="caution">
    <text evidence="1">The sequence shown here is derived from an EMBL/GenBank/DDBJ whole genome shotgun (WGS) entry which is preliminary data.</text>
</comment>
<protein>
    <recommendedName>
        <fullName evidence="3">Crp/Fnr family transcriptional regulator</fullName>
    </recommendedName>
</protein>
<keyword evidence="2" id="KW-1185">Reference proteome</keyword>
<dbReference type="InterPro" id="IPR014710">
    <property type="entry name" value="RmlC-like_jellyroll"/>
</dbReference>
<evidence type="ECO:0008006" key="3">
    <source>
        <dbReference type="Google" id="ProtNLM"/>
    </source>
</evidence>